<dbReference type="GeneID" id="72000886"/>
<accession>A0ABQ8KUL3</accession>
<evidence type="ECO:0000313" key="1">
    <source>
        <dbReference type="EMBL" id="KAH9841977.1"/>
    </source>
</evidence>
<dbReference type="RefSeq" id="XP_047783276.1">
    <property type="nucleotide sequence ID" value="XM_047920154.1"/>
</dbReference>
<reference evidence="1 2" key="1">
    <citation type="journal article" date="2021" name="Environ. Microbiol.">
        <title>Gene family expansions and transcriptome signatures uncover fungal adaptations to wood decay.</title>
        <authorList>
            <person name="Hage H."/>
            <person name="Miyauchi S."/>
            <person name="Viragh M."/>
            <person name="Drula E."/>
            <person name="Min B."/>
            <person name="Chaduli D."/>
            <person name="Navarro D."/>
            <person name="Favel A."/>
            <person name="Norest M."/>
            <person name="Lesage-Meessen L."/>
            <person name="Balint B."/>
            <person name="Merenyi Z."/>
            <person name="de Eugenio L."/>
            <person name="Morin E."/>
            <person name="Martinez A.T."/>
            <person name="Baldrian P."/>
            <person name="Stursova M."/>
            <person name="Martinez M.J."/>
            <person name="Novotny C."/>
            <person name="Magnuson J.K."/>
            <person name="Spatafora J.W."/>
            <person name="Maurice S."/>
            <person name="Pangilinan J."/>
            <person name="Andreopoulos W."/>
            <person name="LaButti K."/>
            <person name="Hundley H."/>
            <person name="Na H."/>
            <person name="Kuo A."/>
            <person name="Barry K."/>
            <person name="Lipzen A."/>
            <person name="Henrissat B."/>
            <person name="Riley R."/>
            <person name="Ahrendt S."/>
            <person name="Nagy L.G."/>
            <person name="Grigoriev I.V."/>
            <person name="Martin F."/>
            <person name="Rosso M.N."/>
        </authorList>
    </citation>
    <scope>NUCLEOTIDE SEQUENCE [LARGE SCALE GENOMIC DNA]</scope>
    <source>
        <strain evidence="1 2">CIRM-BRFM 1785</strain>
    </source>
</reference>
<feature type="non-terminal residue" evidence="1">
    <location>
        <position position="1"/>
    </location>
</feature>
<name>A0ABQ8KUL3_9APHY</name>
<sequence>PDFIFFDNACKLKKHIDTISDHHFDNCALPVDVFHMNSNHKGSDALCGFFCNPMAARLWK</sequence>
<protein>
    <submittedName>
        <fullName evidence="1">Uncharacterized protein</fullName>
    </submittedName>
</protein>
<evidence type="ECO:0000313" key="2">
    <source>
        <dbReference type="Proteomes" id="UP000814176"/>
    </source>
</evidence>
<gene>
    <name evidence="1" type="ORF">C8Q71DRAFT_700908</name>
</gene>
<dbReference type="Proteomes" id="UP000814176">
    <property type="component" value="Unassembled WGS sequence"/>
</dbReference>
<organism evidence="1 2">
    <name type="scientific">Rhodofomes roseus</name>
    <dbReference type="NCBI Taxonomy" id="34475"/>
    <lineage>
        <taxon>Eukaryota</taxon>
        <taxon>Fungi</taxon>
        <taxon>Dikarya</taxon>
        <taxon>Basidiomycota</taxon>
        <taxon>Agaricomycotina</taxon>
        <taxon>Agaricomycetes</taxon>
        <taxon>Polyporales</taxon>
        <taxon>Rhodofomes</taxon>
    </lineage>
</organism>
<comment type="caution">
    <text evidence="1">The sequence shown here is derived from an EMBL/GenBank/DDBJ whole genome shotgun (WGS) entry which is preliminary data.</text>
</comment>
<proteinExistence type="predicted"/>
<keyword evidence="2" id="KW-1185">Reference proteome</keyword>
<dbReference type="EMBL" id="JADCUA010000003">
    <property type="protein sequence ID" value="KAH9841977.1"/>
    <property type="molecule type" value="Genomic_DNA"/>
</dbReference>